<proteinExistence type="predicted"/>
<keyword evidence="1" id="KW-0472">Membrane</keyword>
<protein>
    <submittedName>
        <fullName evidence="2">Uncharacterized protein</fullName>
    </submittedName>
</protein>
<feature type="transmembrane region" description="Helical" evidence="1">
    <location>
        <begin position="24"/>
        <end position="44"/>
    </location>
</feature>
<sequence>MRLDFIGIKAIQDSFLAFSSGLRAINPLSTSFPVFFLPFIYFWFLRSYPVACWSALEAVVKICSESSIIDDSKTCQGLLVAIIQSGISWG</sequence>
<dbReference type="EMBL" id="PKMF04000020">
    <property type="protein sequence ID" value="KAK7858335.1"/>
    <property type="molecule type" value="Genomic_DNA"/>
</dbReference>
<name>A0AAW0M442_QUESU</name>
<reference evidence="2" key="3">
    <citation type="submission" date="2023-07" db="EMBL/GenBank/DDBJ databases">
        <title>An improved reference 1 genome and first organelle genomes of Quercus suber.</title>
        <authorList>
            <consortium name="Genosuber Consortium"/>
            <person name="Usie A."/>
            <person name="Serra O."/>
            <person name="Barros P."/>
        </authorList>
    </citation>
    <scope>NUCLEOTIDE SEQUENCE</scope>
    <source>
        <strain evidence="2">HL8</strain>
        <tissue evidence="2">Leaves</tissue>
    </source>
</reference>
<keyword evidence="1" id="KW-0812">Transmembrane</keyword>
<organism evidence="2">
    <name type="scientific">Quercus suber</name>
    <name type="common">Cork oak</name>
    <dbReference type="NCBI Taxonomy" id="58331"/>
    <lineage>
        <taxon>Eukaryota</taxon>
        <taxon>Viridiplantae</taxon>
        <taxon>Streptophyta</taxon>
        <taxon>Embryophyta</taxon>
        <taxon>Tracheophyta</taxon>
        <taxon>Spermatophyta</taxon>
        <taxon>Magnoliopsida</taxon>
        <taxon>eudicotyledons</taxon>
        <taxon>Gunneridae</taxon>
        <taxon>Pentapetalae</taxon>
        <taxon>rosids</taxon>
        <taxon>fabids</taxon>
        <taxon>Fagales</taxon>
        <taxon>Fagaceae</taxon>
        <taxon>Quercus</taxon>
    </lineage>
</organism>
<comment type="caution">
    <text evidence="2">The sequence shown here is derived from an EMBL/GenBank/DDBJ whole genome shotgun (WGS) entry which is preliminary data.</text>
</comment>
<keyword evidence="1" id="KW-1133">Transmembrane helix</keyword>
<accession>A0AAW0M442</accession>
<gene>
    <name evidence="2" type="ORF">CFP56_013106</name>
</gene>
<reference evidence="2" key="2">
    <citation type="journal article" date="2018" name="Sci. Data">
        <title>The draft genome sequence of cork oak.</title>
        <authorList>
            <person name="Ramos A.M."/>
            <person name="Usie A."/>
            <person name="Barbosa P."/>
            <person name="Barros P.M."/>
            <person name="Capote T."/>
            <person name="Chaves I."/>
            <person name="Simoes F."/>
            <person name="Abreu I."/>
            <person name="Carrasquinho I."/>
            <person name="Faro C."/>
            <person name="Guimaraes J.B."/>
            <person name="Mendonca D."/>
            <person name="Nobrega F."/>
            <person name="Rodrigues L."/>
            <person name="Saibo N.J.M."/>
            <person name="Varela M.C."/>
            <person name="Egas C."/>
            <person name="Matos J."/>
            <person name="Miguel C.M."/>
            <person name="Oliveira M.M."/>
            <person name="Ricardo C.P."/>
            <person name="Goncalves S."/>
        </authorList>
    </citation>
    <scope>NUCLEOTIDE SEQUENCE [LARGE SCALE GENOMIC DNA]</scope>
    <source>
        <strain evidence="2">HL8</strain>
    </source>
</reference>
<dbReference type="AlphaFoldDB" id="A0AAW0M442"/>
<evidence type="ECO:0000256" key="1">
    <source>
        <dbReference type="SAM" id="Phobius"/>
    </source>
</evidence>
<evidence type="ECO:0000313" key="2">
    <source>
        <dbReference type="EMBL" id="KAK7858335.1"/>
    </source>
</evidence>
<reference evidence="2" key="1">
    <citation type="submission" date="2017-12" db="EMBL/GenBank/DDBJ databases">
        <authorList>
            <person name="Barbosa P."/>
            <person name="Usie A."/>
            <person name="Ramos A.M."/>
        </authorList>
    </citation>
    <scope>NUCLEOTIDE SEQUENCE</scope>
    <source>
        <strain evidence="2">HL8</strain>
        <tissue evidence="2">Leaves</tissue>
    </source>
</reference>